<feature type="transmembrane region" description="Helical" evidence="9">
    <location>
        <begin position="133"/>
        <end position="153"/>
    </location>
</feature>
<name>A0A3Q3FGN7_9LABR</name>
<reference evidence="11" key="2">
    <citation type="submission" date="2025-09" db="UniProtKB">
        <authorList>
            <consortium name="Ensembl"/>
        </authorList>
    </citation>
    <scope>IDENTIFICATION</scope>
</reference>
<dbReference type="GO" id="GO:0050291">
    <property type="term" value="F:sphingosine N-acyltransferase activity"/>
    <property type="evidence" value="ECO:0007669"/>
    <property type="project" value="InterPro"/>
</dbReference>
<evidence type="ECO:0000256" key="1">
    <source>
        <dbReference type="ARBA" id="ARBA00004141"/>
    </source>
</evidence>
<evidence type="ECO:0000256" key="9">
    <source>
        <dbReference type="SAM" id="Phobius"/>
    </source>
</evidence>
<dbReference type="Pfam" id="PF03798">
    <property type="entry name" value="TRAM_LAG1_CLN8"/>
    <property type="match status" value="1"/>
</dbReference>
<feature type="transmembrane region" description="Helical" evidence="9">
    <location>
        <begin position="9"/>
        <end position="30"/>
    </location>
</feature>
<dbReference type="GO" id="GO:0016020">
    <property type="term" value="C:membrane"/>
    <property type="evidence" value="ECO:0007669"/>
    <property type="project" value="UniProtKB-SubCell"/>
</dbReference>
<dbReference type="PANTHER" id="PTHR12560">
    <property type="entry name" value="LONGEVITY ASSURANCE FACTOR 1 LAG1"/>
    <property type="match status" value="1"/>
</dbReference>
<keyword evidence="6 8" id="KW-0472">Membrane</keyword>
<comment type="pathway">
    <text evidence="2">Lipid metabolism; sphingolipid metabolism.</text>
</comment>
<feature type="transmembrane region" description="Helical" evidence="9">
    <location>
        <begin position="187"/>
        <end position="209"/>
    </location>
</feature>
<feature type="transmembrane region" description="Helical" evidence="9">
    <location>
        <begin position="162"/>
        <end position="181"/>
    </location>
</feature>
<dbReference type="Proteomes" id="UP000261660">
    <property type="component" value="Unplaced"/>
</dbReference>
<evidence type="ECO:0000256" key="8">
    <source>
        <dbReference type="PROSITE-ProRule" id="PRU00205"/>
    </source>
</evidence>
<dbReference type="PANTHER" id="PTHR12560:SF58">
    <property type="entry name" value="CERAMIDE SYNTHASE 1"/>
    <property type="match status" value="1"/>
</dbReference>
<keyword evidence="4 8" id="KW-0812">Transmembrane</keyword>
<comment type="subcellular location">
    <subcellularLocation>
        <location evidence="1">Membrane</location>
        <topology evidence="1">Multi-pass membrane protein</topology>
    </subcellularLocation>
</comment>
<dbReference type="Ensembl" id="ENSLBET00000019692.1">
    <property type="protein sequence ID" value="ENSLBEP00000018664.1"/>
    <property type="gene ID" value="ENSLBEG00000014373.1"/>
</dbReference>
<proteinExistence type="predicted"/>
<dbReference type="PIRSF" id="PIRSF005225">
    <property type="entry name" value="LAG1_LAC1"/>
    <property type="match status" value="1"/>
</dbReference>
<evidence type="ECO:0000256" key="7">
    <source>
        <dbReference type="ARBA" id="ARBA00049036"/>
    </source>
</evidence>
<evidence type="ECO:0000256" key="6">
    <source>
        <dbReference type="ARBA" id="ARBA00023136"/>
    </source>
</evidence>
<comment type="pathway">
    <text evidence="3">Sphingolipid metabolism.</text>
</comment>
<reference evidence="11" key="1">
    <citation type="submission" date="2025-08" db="UniProtKB">
        <authorList>
            <consortium name="Ensembl"/>
        </authorList>
    </citation>
    <scope>IDENTIFICATION</scope>
</reference>
<protein>
    <submittedName>
        <fullName evidence="11">Ceramide synthase 1</fullName>
    </submittedName>
</protein>
<sequence>MPESAWKLVFYTMSWSYSTYLLFFTSYSFFHDPPSVFYNWKSGMSVPTDIAIAYLIQGSFYGHSIYATVYMDAWRKDSAVMVVHHIITLALISFSYAFRYHNVGILVLFLHDINDIQLEFTKLNVYLKSRQGGYYLLNDCRLILVSITFRFWFRLYWFPLKVLYATCVSSLQSVPSIPFYFFFNALLLALLLMNIYWFLFIVVFVVKVLKMKEVNDVREYEDEDGSRVAAGLLRAHEAESNDDDAGHHISAQG</sequence>
<evidence type="ECO:0000256" key="2">
    <source>
        <dbReference type="ARBA" id="ARBA00004760"/>
    </source>
</evidence>
<dbReference type="InterPro" id="IPR006634">
    <property type="entry name" value="TLC-dom"/>
</dbReference>
<evidence type="ECO:0000256" key="4">
    <source>
        <dbReference type="ARBA" id="ARBA00022692"/>
    </source>
</evidence>
<feature type="transmembrane region" description="Helical" evidence="9">
    <location>
        <begin position="78"/>
        <end position="98"/>
    </location>
</feature>
<dbReference type="AlphaFoldDB" id="A0A3Q3FGN7"/>
<dbReference type="InterPro" id="IPR016439">
    <property type="entry name" value="Lag1/Lac1-like"/>
</dbReference>
<accession>A0A3Q3FGN7</accession>
<evidence type="ECO:0000259" key="10">
    <source>
        <dbReference type="PROSITE" id="PS50922"/>
    </source>
</evidence>
<dbReference type="GO" id="GO:0046513">
    <property type="term" value="P:ceramide biosynthetic process"/>
    <property type="evidence" value="ECO:0007669"/>
    <property type="project" value="InterPro"/>
</dbReference>
<keyword evidence="5 9" id="KW-1133">Transmembrane helix</keyword>
<dbReference type="STRING" id="56723.ENSLBEP00000018664"/>
<evidence type="ECO:0000256" key="5">
    <source>
        <dbReference type="ARBA" id="ARBA00022989"/>
    </source>
</evidence>
<feature type="domain" description="TLC" evidence="10">
    <location>
        <begin position="3"/>
        <end position="210"/>
    </location>
</feature>
<keyword evidence="12" id="KW-1185">Reference proteome</keyword>
<dbReference type="SMART" id="SM00724">
    <property type="entry name" value="TLC"/>
    <property type="match status" value="1"/>
</dbReference>
<evidence type="ECO:0000313" key="11">
    <source>
        <dbReference type="Ensembl" id="ENSLBEP00000018664.1"/>
    </source>
</evidence>
<organism evidence="11 12">
    <name type="scientific">Labrus bergylta</name>
    <name type="common">ballan wrasse</name>
    <dbReference type="NCBI Taxonomy" id="56723"/>
    <lineage>
        <taxon>Eukaryota</taxon>
        <taxon>Metazoa</taxon>
        <taxon>Chordata</taxon>
        <taxon>Craniata</taxon>
        <taxon>Vertebrata</taxon>
        <taxon>Euteleostomi</taxon>
        <taxon>Actinopterygii</taxon>
        <taxon>Neopterygii</taxon>
        <taxon>Teleostei</taxon>
        <taxon>Neoteleostei</taxon>
        <taxon>Acanthomorphata</taxon>
        <taxon>Eupercaria</taxon>
        <taxon>Labriformes</taxon>
        <taxon>Labridae</taxon>
        <taxon>Labrus</taxon>
    </lineage>
</organism>
<dbReference type="PROSITE" id="PS50922">
    <property type="entry name" value="TLC"/>
    <property type="match status" value="1"/>
</dbReference>
<feature type="transmembrane region" description="Helical" evidence="9">
    <location>
        <begin position="50"/>
        <end position="71"/>
    </location>
</feature>
<dbReference type="InParanoid" id="A0A3Q3FGN7"/>
<comment type="catalytic activity">
    <reaction evidence="7">
        <text>sphinganine + octadecanoyl-CoA = N-(octadecanoyl)-sphinganine + CoA + H(+)</text>
        <dbReference type="Rhea" id="RHEA:36547"/>
        <dbReference type="ChEBI" id="CHEBI:15378"/>
        <dbReference type="ChEBI" id="CHEBI:57287"/>
        <dbReference type="ChEBI" id="CHEBI:57394"/>
        <dbReference type="ChEBI" id="CHEBI:57817"/>
        <dbReference type="ChEBI" id="CHEBI:67033"/>
    </reaction>
    <physiologicalReaction direction="left-to-right" evidence="7">
        <dbReference type="Rhea" id="RHEA:36548"/>
    </physiologicalReaction>
</comment>
<evidence type="ECO:0000256" key="3">
    <source>
        <dbReference type="ARBA" id="ARBA00004991"/>
    </source>
</evidence>
<evidence type="ECO:0000313" key="12">
    <source>
        <dbReference type="Proteomes" id="UP000261660"/>
    </source>
</evidence>
<dbReference type="UniPathway" id="UPA00222"/>
<dbReference type="GeneTree" id="ENSGT01030000234515"/>